<dbReference type="GO" id="GO:0019867">
    <property type="term" value="C:outer membrane"/>
    <property type="evidence" value="ECO:0007669"/>
    <property type="project" value="InterPro"/>
</dbReference>
<dbReference type="InterPro" id="IPR000184">
    <property type="entry name" value="Bac_surfAg_D15"/>
</dbReference>
<evidence type="ECO:0000256" key="2">
    <source>
        <dbReference type="ARBA" id="ARBA00022801"/>
    </source>
</evidence>
<feature type="signal peptide" evidence="7">
    <location>
        <begin position="1"/>
        <end position="26"/>
    </location>
</feature>
<dbReference type="InterPro" id="IPR050301">
    <property type="entry name" value="NTE"/>
</dbReference>
<dbReference type="Proteomes" id="UP000535589">
    <property type="component" value="Unassembled WGS sequence"/>
</dbReference>
<dbReference type="InterPro" id="IPR016035">
    <property type="entry name" value="Acyl_Trfase/lysoPLipase"/>
</dbReference>
<evidence type="ECO:0000256" key="1">
    <source>
        <dbReference type="ARBA" id="ARBA00004370"/>
    </source>
</evidence>
<evidence type="ECO:0000256" key="6">
    <source>
        <dbReference type="PROSITE-ProRule" id="PRU01161"/>
    </source>
</evidence>
<keyword evidence="10" id="KW-1185">Reference proteome</keyword>
<dbReference type="Pfam" id="PF01734">
    <property type="entry name" value="Patatin"/>
    <property type="match status" value="1"/>
</dbReference>
<feature type="domain" description="PNPLA" evidence="8">
    <location>
        <begin position="44"/>
        <end position="236"/>
    </location>
</feature>
<feature type="short sequence motif" description="GXGXXG" evidence="6">
    <location>
        <begin position="48"/>
        <end position="53"/>
    </location>
</feature>
<dbReference type="Gene3D" id="3.10.20.310">
    <property type="entry name" value="membrane protein fhac"/>
    <property type="match status" value="1"/>
</dbReference>
<accession>A0A7X8TPX8</accession>
<dbReference type="InterPro" id="IPR002641">
    <property type="entry name" value="PNPLA_dom"/>
</dbReference>
<feature type="active site" description="Proton acceptor" evidence="6">
    <location>
        <position position="223"/>
    </location>
</feature>
<dbReference type="PANTHER" id="PTHR14226:SF29">
    <property type="entry name" value="NEUROPATHY TARGET ESTERASE SWS"/>
    <property type="match status" value="1"/>
</dbReference>
<comment type="subcellular location">
    <subcellularLocation>
        <location evidence="1">Membrane</location>
    </subcellularLocation>
</comment>
<keyword evidence="3 6" id="KW-0442">Lipid degradation</keyword>
<evidence type="ECO:0000313" key="10">
    <source>
        <dbReference type="Proteomes" id="UP000535589"/>
    </source>
</evidence>
<evidence type="ECO:0000313" key="9">
    <source>
        <dbReference type="EMBL" id="NLS12770.1"/>
    </source>
</evidence>
<keyword evidence="2 6" id="KW-0378">Hydrolase</keyword>
<feature type="chain" id="PRO_5031219434" evidence="7">
    <location>
        <begin position="27"/>
        <end position="773"/>
    </location>
</feature>
<sequence length="773" mass="85935">MAWIRRGMTALCLPAFATLCATPLIAQSDSTSLSDMSPRGSIALVLAGGGAKGAAHIGVLKALEEMRIPVDYVTGTSMGAFVGGLYATGMSASEIERFIEEVDWNQGYRDRVSRGERRIRDKENEDRFQLRTDLGINLNSAEAPRGVVQGQNMLRILRHTTGNLPALSSFDQLAVPFRSVATDILALEEVVIDNGYLVDAMMASMSVPGALPPYELQGTLLVDGGVINNMPVDVARDMGADHVIAVDISTDYKKKQDFTSLFVVADQLSNFMVRRSTAEQAATLTQDDVYLKPEVGSMETTEFDRMTEAFDAGYQIAYQNQAALARYALTPADYQAYQNQKLRQRRALERNESAVIDRVVLENSTHFSDEWLNNHLQLTAGRAWPDEAIEEKIEALYALDRFERITYRFEPSDSGEKQLVVAVEEKSWGPSYLNFRFFLEDDFNTDSQYGLGTSALYSDIGIMGAELLLNLEMGTDKHADAELFVPLFTQPDWFTSGRLGYSSTKRSVPIDGFDNPPLEAAYDYFPITYNQTIAELAIGYQPAPWQEYQLGTRYNDGFIEYTNVQSAGRNSYKRIGAFARYRFDNLDSFLLPSTGQYFNAEVLLSHDDSPAIFSSNVDGEIVRDTVTEITLAAKVARTFSRHTLVGHGEYEVVKSKNAYVPLDPKSIGGFLNLSGIPRNSLIGQNKFFTSLEYRYRWFDNDFGLFEAPVYLGASIEYGGVWSDTDLNLSNAPLYLASSVFTGIDSPIGPVVLAYGRTEQNLDAVYLIIGTSFR</sequence>
<feature type="active site" description="Nucleophile" evidence="6">
    <location>
        <position position="77"/>
    </location>
</feature>
<dbReference type="PANTHER" id="PTHR14226">
    <property type="entry name" value="NEUROPATHY TARGET ESTERASE/SWISS CHEESE D.MELANOGASTER"/>
    <property type="match status" value="1"/>
</dbReference>
<evidence type="ECO:0000256" key="5">
    <source>
        <dbReference type="ARBA" id="ARBA00023136"/>
    </source>
</evidence>
<dbReference type="EMBL" id="JABAIK010000006">
    <property type="protein sequence ID" value="NLS12770.1"/>
    <property type="molecule type" value="Genomic_DNA"/>
</dbReference>
<keyword evidence="5" id="KW-0472">Membrane</keyword>
<dbReference type="Pfam" id="PF01103">
    <property type="entry name" value="Omp85"/>
    <property type="match status" value="1"/>
</dbReference>
<reference evidence="9 10" key="1">
    <citation type="submission" date="2020-04" db="EMBL/GenBank/DDBJ databases">
        <title>Vibrio sp. SM6, a novel species isolated from seawater.</title>
        <authorList>
            <person name="Wang X."/>
        </authorList>
    </citation>
    <scope>NUCLEOTIDE SEQUENCE [LARGE SCALE GENOMIC DNA]</scope>
    <source>
        <strain evidence="9 10">SM6</strain>
    </source>
</reference>
<dbReference type="SUPFAM" id="SSF52151">
    <property type="entry name" value="FabD/lysophospholipase-like"/>
    <property type="match status" value="1"/>
</dbReference>
<protein>
    <submittedName>
        <fullName evidence="9">BamA/TamA family outer membrane protein</fullName>
    </submittedName>
</protein>
<evidence type="ECO:0000259" key="8">
    <source>
        <dbReference type="PROSITE" id="PS51635"/>
    </source>
</evidence>
<feature type="short sequence motif" description="DGA/G" evidence="6">
    <location>
        <begin position="223"/>
        <end position="225"/>
    </location>
</feature>
<gene>
    <name evidence="9" type="ORF">HGP28_07605</name>
</gene>
<name>A0A7X8TPX8_9VIBR</name>
<dbReference type="GO" id="GO:0016787">
    <property type="term" value="F:hydrolase activity"/>
    <property type="evidence" value="ECO:0007669"/>
    <property type="project" value="UniProtKB-UniRule"/>
</dbReference>
<organism evidence="9 10">
    <name type="scientific">Vibrio agarilyticus</name>
    <dbReference type="NCBI Taxonomy" id="2726741"/>
    <lineage>
        <taxon>Bacteria</taxon>
        <taxon>Pseudomonadati</taxon>
        <taxon>Pseudomonadota</taxon>
        <taxon>Gammaproteobacteria</taxon>
        <taxon>Vibrionales</taxon>
        <taxon>Vibrionaceae</taxon>
        <taxon>Vibrio</taxon>
    </lineage>
</organism>
<dbReference type="PROSITE" id="PS51635">
    <property type="entry name" value="PNPLA"/>
    <property type="match status" value="1"/>
</dbReference>
<dbReference type="Gene3D" id="3.40.1090.10">
    <property type="entry name" value="Cytosolic phospholipase A2 catalytic domain"/>
    <property type="match status" value="2"/>
</dbReference>
<dbReference type="GO" id="GO:0016042">
    <property type="term" value="P:lipid catabolic process"/>
    <property type="evidence" value="ECO:0007669"/>
    <property type="project" value="UniProtKB-UniRule"/>
</dbReference>
<dbReference type="CDD" id="cd07205">
    <property type="entry name" value="Pat_PNPLA6_PNPLA7_NTE1_like"/>
    <property type="match status" value="1"/>
</dbReference>
<comment type="caution">
    <text evidence="9">The sequence shown here is derived from an EMBL/GenBank/DDBJ whole genome shotgun (WGS) entry which is preliminary data.</text>
</comment>
<dbReference type="AlphaFoldDB" id="A0A7X8TPX8"/>
<evidence type="ECO:0000256" key="4">
    <source>
        <dbReference type="ARBA" id="ARBA00023098"/>
    </source>
</evidence>
<evidence type="ECO:0000256" key="3">
    <source>
        <dbReference type="ARBA" id="ARBA00022963"/>
    </source>
</evidence>
<proteinExistence type="predicted"/>
<feature type="short sequence motif" description="GXSXG" evidence="6">
    <location>
        <begin position="75"/>
        <end position="79"/>
    </location>
</feature>
<keyword evidence="4 6" id="KW-0443">Lipid metabolism</keyword>
<evidence type="ECO:0000256" key="7">
    <source>
        <dbReference type="SAM" id="SignalP"/>
    </source>
</evidence>
<keyword evidence="7" id="KW-0732">Signal</keyword>